<sequence>MDAIERTNWLAHRWPIELETFSYGGWLIHVGRVEGHRLGQVNSAAEFETWKAAQRPLCLARFIAGRRELHPPAVLVVAGKYRLGRIPPELWCGYDATLLMDAPAATLLSAKVRAMFPAWPDALIRVVPQDQVPALGLHPAPAAAGPRLRLVG</sequence>
<proteinExistence type="predicted"/>
<evidence type="ECO:0000313" key="2">
    <source>
        <dbReference type="Proteomes" id="UP000245890"/>
    </source>
</evidence>
<comment type="caution">
    <text evidence="1">The sequence shown here is derived from an EMBL/GenBank/DDBJ whole genome shotgun (WGS) entry which is preliminary data.</text>
</comment>
<organism evidence="1 2">
    <name type="scientific">Sphingomonas pokkalii</name>
    <dbReference type="NCBI Taxonomy" id="2175090"/>
    <lineage>
        <taxon>Bacteria</taxon>
        <taxon>Pseudomonadati</taxon>
        <taxon>Pseudomonadota</taxon>
        <taxon>Alphaproteobacteria</taxon>
        <taxon>Sphingomonadales</taxon>
        <taxon>Sphingomonadaceae</taxon>
        <taxon>Sphingomonas</taxon>
    </lineage>
</organism>
<keyword evidence="2" id="KW-1185">Reference proteome</keyword>
<dbReference type="AlphaFoldDB" id="A0A2U0SDL0"/>
<dbReference type="RefSeq" id="WP_116468911.1">
    <property type="nucleotide sequence ID" value="NZ_QENQ01000001.1"/>
</dbReference>
<name>A0A2U0SDL0_9SPHN</name>
<gene>
    <name evidence="1" type="ORF">DD559_09230</name>
</gene>
<protein>
    <submittedName>
        <fullName evidence="1">Uncharacterized protein</fullName>
    </submittedName>
</protein>
<dbReference type="Proteomes" id="UP000245890">
    <property type="component" value="Unassembled WGS sequence"/>
</dbReference>
<dbReference type="OrthoDB" id="7562808at2"/>
<accession>A0A2U0SDL0</accession>
<evidence type="ECO:0000313" key="1">
    <source>
        <dbReference type="EMBL" id="PVX29472.1"/>
    </source>
</evidence>
<reference evidence="1 2" key="1">
    <citation type="submission" date="2018-05" db="EMBL/GenBank/DDBJ databases">
        <title>Description of Sphingomonas pokkalii sp nov, isolated from the rhizosphere of saline tolerant pokkali rice and its draft genome analysis.</title>
        <authorList>
            <person name="Menon R."/>
            <person name="Kumari S."/>
            <person name="Rameshkumar N."/>
        </authorList>
    </citation>
    <scope>NUCLEOTIDE SEQUENCE [LARGE SCALE GENOMIC DNA]</scope>
    <source>
        <strain evidence="1 2">L3B27</strain>
    </source>
</reference>
<dbReference type="EMBL" id="QENQ01000001">
    <property type="protein sequence ID" value="PVX29472.1"/>
    <property type="molecule type" value="Genomic_DNA"/>
</dbReference>